<comment type="caution">
    <text evidence="1">The sequence shown here is derived from an EMBL/GenBank/DDBJ whole genome shotgun (WGS) entry which is preliminary data.</text>
</comment>
<evidence type="ECO:0000313" key="2">
    <source>
        <dbReference type="Proteomes" id="UP000177506"/>
    </source>
</evidence>
<reference evidence="1 2" key="1">
    <citation type="submission" date="2016-08" db="EMBL/GenBank/DDBJ databases">
        <title>Hymenobacter coccineus sp. nov., Hymenobacter lapidarius sp. nov. and Hymenobacter glacialis sp. nov., isolated from Antarctic soil.</title>
        <authorList>
            <person name="Sedlacek I."/>
            <person name="Kralova S."/>
            <person name="Kyrova K."/>
            <person name="Maslanova I."/>
            <person name="Stankova E."/>
            <person name="Vrbovska V."/>
            <person name="Nemec M."/>
            <person name="Bartak M."/>
            <person name="Svec P."/>
            <person name="Busse H.-J."/>
            <person name="Pantucek R."/>
        </authorList>
    </citation>
    <scope>NUCLEOTIDE SEQUENCE [LARGE SCALE GENOMIC DNA]</scope>
    <source>
        <strain evidence="1 2">CCM 8649</strain>
    </source>
</reference>
<dbReference type="AlphaFoldDB" id="A0A1G1THS6"/>
<gene>
    <name evidence="1" type="ORF">BEN49_22820</name>
</gene>
<evidence type="ECO:0000313" key="1">
    <source>
        <dbReference type="EMBL" id="OGX90424.1"/>
    </source>
</evidence>
<protein>
    <submittedName>
        <fullName evidence="1">Uncharacterized protein</fullName>
    </submittedName>
</protein>
<sequence length="72" mass="8004">MKARLYLRPGLFFCSADFVVRGFRFVRLVIVGRPGSAADYKVRATVVPLIVQQLSSAADYNVRATDVLLTVE</sequence>
<proteinExistence type="predicted"/>
<organism evidence="1 2">
    <name type="scientific">Hymenobacter coccineus</name>
    <dbReference type="NCBI Taxonomy" id="1908235"/>
    <lineage>
        <taxon>Bacteria</taxon>
        <taxon>Pseudomonadati</taxon>
        <taxon>Bacteroidota</taxon>
        <taxon>Cytophagia</taxon>
        <taxon>Cytophagales</taxon>
        <taxon>Hymenobacteraceae</taxon>
        <taxon>Hymenobacter</taxon>
    </lineage>
</organism>
<dbReference type="Proteomes" id="UP000177506">
    <property type="component" value="Unassembled WGS sequence"/>
</dbReference>
<accession>A0A1G1THS6</accession>
<name>A0A1G1THS6_9BACT</name>
<dbReference type="EMBL" id="MDZA01000149">
    <property type="protein sequence ID" value="OGX90424.1"/>
    <property type="molecule type" value="Genomic_DNA"/>
</dbReference>
<keyword evidence="2" id="KW-1185">Reference proteome</keyword>